<accession>A0A1Y6CS00</accession>
<dbReference type="InterPro" id="IPR009061">
    <property type="entry name" value="DNA-bd_dom_put_sf"/>
</dbReference>
<keyword evidence="2" id="KW-0238">DNA-binding</keyword>
<reference evidence="8" key="1">
    <citation type="submission" date="2017-04" db="EMBL/GenBank/DDBJ databases">
        <authorList>
            <person name="Varghese N."/>
            <person name="Submissions S."/>
        </authorList>
    </citation>
    <scope>NUCLEOTIDE SEQUENCE [LARGE SCALE GENOMIC DNA]</scope>
    <source>
        <strain evidence="8">RKEM611</strain>
    </source>
</reference>
<dbReference type="GO" id="GO:0003677">
    <property type="term" value="F:DNA binding"/>
    <property type="evidence" value="ECO:0007669"/>
    <property type="project" value="UniProtKB-KW"/>
</dbReference>
<evidence type="ECO:0000313" key="8">
    <source>
        <dbReference type="Proteomes" id="UP000192907"/>
    </source>
</evidence>
<feature type="domain" description="Resolvase/invertase-type recombinase catalytic" evidence="6">
    <location>
        <begin position="63"/>
        <end position="132"/>
    </location>
</feature>
<keyword evidence="8" id="KW-1185">Reference proteome</keyword>
<sequence length="132" mass="14823">MKVRLTQAAKQLGVHPDTLRRWANADKIKVAGTTPGGQRLFDLNEIAQAIKSPTNRILVQDKPTVAYARVSSHDQKDDLKRQVECLQLYCSSQGWNFEVIEDLGSGMNYNKKGLKKLIKSLCNQEIGRLVIT</sequence>
<dbReference type="PROSITE" id="PS51736">
    <property type="entry name" value="RECOMBINASES_3"/>
    <property type="match status" value="1"/>
</dbReference>
<evidence type="ECO:0000313" key="7">
    <source>
        <dbReference type="EMBL" id="SMF71877.1"/>
    </source>
</evidence>
<evidence type="ECO:0000256" key="1">
    <source>
        <dbReference type="ARBA" id="ARBA00022908"/>
    </source>
</evidence>
<protein>
    <submittedName>
        <fullName evidence="7">DNA binding domain-containing protein, excisionase family</fullName>
    </submittedName>
</protein>
<dbReference type="Gene3D" id="3.40.50.1390">
    <property type="entry name" value="Resolvase, N-terminal catalytic domain"/>
    <property type="match status" value="1"/>
</dbReference>
<name>A0A1Y6CS00_9BACT</name>
<dbReference type="InterPro" id="IPR036162">
    <property type="entry name" value="Resolvase-like_N_sf"/>
</dbReference>
<dbReference type="PANTHER" id="PTHR36172:SF1">
    <property type="entry name" value="RESOLVASE-RELATED"/>
    <property type="match status" value="1"/>
</dbReference>
<dbReference type="SUPFAM" id="SSF53041">
    <property type="entry name" value="Resolvase-like"/>
    <property type="match status" value="1"/>
</dbReference>
<dbReference type="Proteomes" id="UP000192907">
    <property type="component" value="Unassembled WGS sequence"/>
</dbReference>
<dbReference type="InterPro" id="IPR006118">
    <property type="entry name" value="Recombinase_CS"/>
</dbReference>
<dbReference type="InterPro" id="IPR048046">
    <property type="entry name" value="Transpos_IS607"/>
</dbReference>
<dbReference type="InterPro" id="IPR051491">
    <property type="entry name" value="Recombinase/Transposase-rel"/>
</dbReference>
<dbReference type="Pfam" id="PF00376">
    <property type="entry name" value="MerR"/>
    <property type="match status" value="1"/>
</dbReference>
<dbReference type="SUPFAM" id="SSF46955">
    <property type="entry name" value="Putative DNA-binding domain"/>
    <property type="match status" value="1"/>
</dbReference>
<dbReference type="Pfam" id="PF00239">
    <property type="entry name" value="Resolvase"/>
    <property type="match status" value="1"/>
</dbReference>
<dbReference type="NCBIfam" id="NF033518">
    <property type="entry name" value="transpos_IS607"/>
    <property type="match status" value="1"/>
</dbReference>
<dbReference type="STRING" id="1513793.SAMN06296036_12697"/>
<gene>
    <name evidence="7" type="ORF">SAMN06296036_12697</name>
</gene>
<dbReference type="GO" id="GO:0006355">
    <property type="term" value="P:regulation of DNA-templated transcription"/>
    <property type="evidence" value="ECO:0007669"/>
    <property type="project" value="InterPro"/>
</dbReference>
<dbReference type="AlphaFoldDB" id="A0A1Y6CS00"/>
<feature type="active site" description="O-(5'-phospho-DNA)-serine intermediate" evidence="4 5">
    <location>
        <position position="71"/>
    </location>
</feature>
<dbReference type="Gene3D" id="1.10.1660.10">
    <property type="match status" value="1"/>
</dbReference>
<dbReference type="RefSeq" id="WP_143478273.1">
    <property type="nucleotide sequence ID" value="NZ_FWZT01000026.1"/>
</dbReference>
<dbReference type="GO" id="GO:0000150">
    <property type="term" value="F:DNA strand exchange activity"/>
    <property type="evidence" value="ECO:0007669"/>
    <property type="project" value="InterPro"/>
</dbReference>
<evidence type="ECO:0000256" key="2">
    <source>
        <dbReference type="ARBA" id="ARBA00023125"/>
    </source>
</evidence>
<proteinExistence type="predicted"/>
<dbReference type="GO" id="GO:0015074">
    <property type="term" value="P:DNA integration"/>
    <property type="evidence" value="ECO:0007669"/>
    <property type="project" value="UniProtKB-KW"/>
</dbReference>
<organism evidence="7 8">
    <name type="scientific">Pseudobacteriovorax antillogorgiicola</name>
    <dbReference type="NCBI Taxonomy" id="1513793"/>
    <lineage>
        <taxon>Bacteria</taxon>
        <taxon>Pseudomonadati</taxon>
        <taxon>Bdellovibrionota</taxon>
        <taxon>Oligoflexia</taxon>
        <taxon>Oligoflexales</taxon>
        <taxon>Pseudobacteriovoracaceae</taxon>
        <taxon>Pseudobacteriovorax</taxon>
    </lineage>
</organism>
<evidence type="ECO:0000259" key="6">
    <source>
        <dbReference type="PROSITE" id="PS51736"/>
    </source>
</evidence>
<evidence type="ECO:0000256" key="3">
    <source>
        <dbReference type="ARBA" id="ARBA00023172"/>
    </source>
</evidence>
<dbReference type="PROSITE" id="PS00397">
    <property type="entry name" value="RECOMBINASES_1"/>
    <property type="match status" value="1"/>
</dbReference>
<dbReference type="InterPro" id="IPR000551">
    <property type="entry name" value="MerR-type_HTH_dom"/>
</dbReference>
<evidence type="ECO:0000256" key="4">
    <source>
        <dbReference type="PIRSR" id="PIRSR606118-50"/>
    </source>
</evidence>
<dbReference type="EMBL" id="FWZT01000026">
    <property type="protein sequence ID" value="SMF71877.1"/>
    <property type="molecule type" value="Genomic_DNA"/>
</dbReference>
<dbReference type="InterPro" id="IPR006119">
    <property type="entry name" value="Resolv_N"/>
</dbReference>
<dbReference type="PANTHER" id="PTHR36172">
    <property type="match status" value="1"/>
</dbReference>
<feature type="non-terminal residue" evidence="7">
    <location>
        <position position="132"/>
    </location>
</feature>
<keyword evidence="1" id="KW-0229">DNA integration</keyword>
<evidence type="ECO:0000256" key="5">
    <source>
        <dbReference type="PROSITE-ProRule" id="PRU10137"/>
    </source>
</evidence>
<keyword evidence="3" id="KW-0233">DNA recombination</keyword>